<dbReference type="PANTHER" id="PTHR30158:SF3">
    <property type="entry name" value="MULTIDRUG EFFLUX PUMP SUBUNIT ACRA-RELATED"/>
    <property type="match status" value="1"/>
</dbReference>
<feature type="domain" description="Multidrug resistance protein MdtA-like beta-barrel" evidence="5">
    <location>
        <begin position="204"/>
        <end position="283"/>
    </location>
</feature>
<dbReference type="Pfam" id="PF25967">
    <property type="entry name" value="RND-MFP_C"/>
    <property type="match status" value="1"/>
</dbReference>
<feature type="domain" description="Multidrug resistance protein MdtA-like barrel-sandwich hybrid" evidence="4">
    <location>
        <begin position="58"/>
        <end position="199"/>
    </location>
</feature>
<dbReference type="Gene3D" id="1.10.287.470">
    <property type="entry name" value="Helix hairpin bin"/>
    <property type="match status" value="1"/>
</dbReference>
<protein>
    <submittedName>
        <fullName evidence="7">Efflux RND transporter periplasmic adaptor subunit</fullName>
    </submittedName>
</protein>
<evidence type="ECO:0000256" key="2">
    <source>
        <dbReference type="ARBA" id="ARBA00009477"/>
    </source>
</evidence>
<evidence type="ECO:0000313" key="7">
    <source>
        <dbReference type="EMBL" id="RDU66521.1"/>
    </source>
</evidence>
<feature type="domain" description="Multidrug resistance protein MdtA-like alpha-helical hairpin" evidence="3">
    <location>
        <begin position="99"/>
        <end position="167"/>
    </location>
</feature>
<sequence length="367" mass="40964">MKRLLCMIFLIILQIGCSSDSGEKTPEKSKITVGVQTIQEQNLELSFEYPARFKSLQSVEVYARVEGILLSQNIKEGDIVKAGDLLFKIDPARYSTKVDMARAQYNSAMANFTKANKDWQRVMKLYKQGVYTVDQYDTSEYNYQSAQASVANTKAALDDALIDLGYTDVIASTSGRVGMRRYDVGNVVGKNGQDVLTTITQLSPIYAEFSIPSNDFYYMRGLNKENIIVEFLLNNNLVYGHTGKIDFIDSVLDTQTSSIKTRAIVDNEAYKLLPNDFLRVRLKGFEAQNVIAIPVNALMQDSQGSYVYLAKGDTYEISRVTLGQNLKNSQVLITSGLKAGDVLIIDHLSKLNPNVSIVTQDSQEKSR</sequence>
<evidence type="ECO:0000313" key="8">
    <source>
        <dbReference type="Proteomes" id="UP000256379"/>
    </source>
</evidence>
<dbReference type="InterPro" id="IPR006143">
    <property type="entry name" value="RND_pump_MFP"/>
</dbReference>
<gene>
    <name evidence="7" type="ORF">CQA53_03505</name>
</gene>
<dbReference type="Pfam" id="PF25917">
    <property type="entry name" value="BSH_RND"/>
    <property type="match status" value="1"/>
</dbReference>
<dbReference type="Proteomes" id="UP000256379">
    <property type="component" value="Unassembled WGS sequence"/>
</dbReference>
<dbReference type="Gene3D" id="2.40.420.20">
    <property type="match status" value="1"/>
</dbReference>
<evidence type="ECO:0000256" key="1">
    <source>
        <dbReference type="ARBA" id="ARBA00004196"/>
    </source>
</evidence>
<dbReference type="Pfam" id="PF25876">
    <property type="entry name" value="HH_MFP_RND"/>
    <property type="match status" value="1"/>
</dbReference>
<organism evidence="7 8">
    <name type="scientific">Helicobacter didelphidarum</name>
    <dbReference type="NCBI Taxonomy" id="2040648"/>
    <lineage>
        <taxon>Bacteria</taxon>
        <taxon>Pseudomonadati</taxon>
        <taxon>Campylobacterota</taxon>
        <taxon>Epsilonproteobacteria</taxon>
        <taxon>Campylobacterales</taxon>
        <taxon>Helicobacteraceae</taxon>
        <taxon>Helicobacter</taxon>
    </lineage>
</organism>
<dbReference type="InterPro" id="IPR058626">
    <property type="entry name" value="MdtA-like_b-barrel"/>
</dbReference>
<comment type="caution">
    <text evidence="7">The sequence shown here is derived from an EMBL/GenBank/DDBJ whole genome shotgun (WGS) entry which is preliminary data.</text>
</comment>
<comment type="subcellular location">
    <subcellularLocation>
        <location evidence="1">Cell envelope</location>
    </subcellularLocation>
</comment>
<name>A0A3D8IPI8_9HELI</name>
<dbReference type="GO" id="GO:0022857">
    <property type="term" value="F:transmembrane transporter activity"/>
    <property type="evidence" value="ECO:0007669"/>
    <property type="project" value="InterPro"/>
</dbReference>
<keyword evidence="8" id="KW-1185">Reference proteome</keyword>
<dbReference type="Gene3D" id="2.40.50.100">
    <property type="match status" value="1"/>
</dbReference>
<evidence type="ECO:0000259" key="3">
    <source>
        <dbReference type="Pfam" id="PF25876"/>
    </source>
</evidence>
<dbReference type="GO" id="GO:0030313">
    <property type="term" value="C:cell envelope"/>
    <property type="evidence" value="ECO:0007669"/>
    <property type="project" value="UniProtKB-SubCell"/>
</dbReference>
<dbReference type="NCBIfam" id="TIGR01730">
    <property type="entry name" value="RND_mfp"/>
    <property type="match status" value="1"/>
</dbReference>
<dbReference type="InterPro" id="IPR058625">
    <property type="entry name" value="MdtA-like_BSH"/>
</dbReference>
<evidence type="ECO:0000259" key="4">
    <source>
        <dbReference type="Pfam" id="PF25917"/>
    </source>
</evidence>
<dbReference type="Pfam" id="PF25944">
    <property type="entry name" value="Beta-barrel_RND"/>
    <property type="match status" value="1"/>
</dbReference>
<dbReference type="AlphaFoldDB" id="A0A3D8IPI8"/>
<comment type="similarity">
    <text evidence="2">Belongs to the membrane fusion protein (MFP) (TC 8.A.1) family.</text>
</comment>
<dbReference type="Gene3D" id="2.40.30.170">
    <property type="match status" value="1"/>
</dbReference>
<dbReference type="GO" id="GO:0005886">
    <property type="term" value="C:plasma membrane"/>
    <property type="evidence" value="ECO:0007669"/>
    <property type="project" value="TreeGrafter"/>
</dbReference>
<accession>A0A3D8IPI8</accession>
<reference evidence="7 8" key="1">
    <citation type="submission" date="2018-04" db="EMBL/GenBank/DDBJ databases">
        <title>Novel Campyloabacter and Helicobacter Species and Strains.</title>
        <authorList>
            <person name="Mannion A.J."/>
            <person name="Shen Z."/>
            <person name="Fox J.G."/>
        </authorList>
    </citation>
    <scope>NUCLEOTIDE SEQUENCE [LARGE SCALE GENOMIC DNA]</scope>
    <source>
        <strain evidence="7 8">MIT 17-337</strain>
    </source>
</reference>
<feature type="domain" description="Multidrug resistance protein MdtA-like C-terminal permuted SH3" evidence="6">
    <location>
        <begin position="289"/>
        <end position="349"/>
    </location>
</feature>
<dbReference type="InterPro" id="IPR058624">
    <property type="entry name" value="MdtA-like_HH"/>
</dbReference>
<dbReference type="InterPro" id="IPR058627">
    <property type="entry name" value="MdtA-like_C"/>
</dbReference>
<dbReference type="SUPFAM" id="SSF111369">
    <property type="entry name" value="HlyD-like secretion proteins"/>
    <property type="match status" value="1"/>
</dbReference>
<evidence type="ECO:0000259" key="5">
    <source>
        <dbReference type="Pfam" id="PF25944"/>
    </source>
</evidence>
<dbReference type="OrthoDB" id="9772050at2"/>
<evidence type="ECO:0000259" key="6">
    <source>
        <dbReference type="Pfam" id="PF25967"/>
    </source>
</evidence>
<dbReference type="EMBL" id="NXLQ01000004">
    <property type="protein sequence ID" value="RDU66521.1"/>
    <property type="molecule type" value="Genomic_DNA"/>
</dbReference>
<dbReference type="RefSeq" id="WP_115542643.1">
    <property type="nucleotide sequence ID" value="NZ_NXLQ01000004.1"/>
</dbReference>
<dbReference type="GO" id="GO:0046677">
    <property type="term" value="P:response to antibiotic"/>
    <property type="evidence" value="ECO:0007669"/>
    <property type="project" value="TreeGrafter"/>
</dbReference>
<proteinExistence type="inferred from homology"/>
<dbReference type="PANTHER" id="PTHR30158">
    <property type="entry name" value="ACRA/E-RELATED COMPONENT OF DRUG EFFLUX TRANSPORTER"/>
    <property type="match status" value="1"/>
</dbReference>